<dbReference type="PIRSF" id="PIRSF000422">
    <property type="entry name" value="N-terminal-AcTrfase-A_aux_su"/>
    <property type="match status" value="1"/>
</dbReference>
<feature type="repeat" description="TPR" evidence="3">
    <location>
        <begin position="77"/>
        <end position="110"/>
    </location>
</feature>
<dbReference type="InterPro" id="IPR021183">
    <property type="entry name" value="NatA_aux_su"/>
</dbReference>
<proteinExistence type="predicted"/>
<dbReference type="Pfam" id="PF12569">
    <property type="entry name" value="NatA_aux_su"/>
    <property type="match status" value="1"/>
</dbReference>
<accession>A0A7S1TFR3</accession>
<reference evidence="5" key="1">
    <citation type="submission" date="2021-01" db="EMBL/GenBank/DDBJ databases">
        <authorList>
            <person name="Corre E."/>
            <person name="Pelletier E."/>
            <person name="Niang G."/>
            <person name="Scheremetjew M."/>
            <person name="Finn R."/>
            <person name="Kale V."/>
            <person name="Holt S."/>
            <person name="Cochrane G."/>
            <person name="Meng A."/>
            <person name="Brown T."/>
            <person name="Cohen L."/>
        </authorList>
    </citation>
    <scope>NUCLEOTIDE SEQUENCE</scope>
    <source>
        <strain evidence="5">SAG 36.94</strain>
    </source>
</reference>
<dbReference type="InterPro" id="IPR019734">
    <property type="entry name" value="TPR_rpt"/>
</dbReference>
<dbReference type="InterPro" id="IPR011990">
    <property type="entry name" value="TPR-like_helical_dom_sf"/>
</dbReference>
<keyword evidence="1" id="KW-0677">Repeat</keyword>
<sequence>MGSSLPTKEQSAFKSVVKLYETKNYKKAVKVADGILKKFPKHGETLSMKGLALNSLDRRVEAFELANLGIINDPRSHVTWHVLGLMHRADRNYRAAAKAYKQALKNDRDNIQILRDLALLEIQIRDYEGYRATRLQLLKLKPTQNNWIGFAVAHHLAKDHEAALAVLDAYDKTMGSAAGDAEEAFEASELALYKNWIIEESGNYEKARIHLDEMKPRVLDRISWRESRARLLILLKDREEAIDECRTLLKINPDNGAYYRMLLEASVLTSDSDSENRDFRSIQLSLCDDIAEISDGSLSSLRIPLDILDGDSPEFSQRLDRYVRYFLDKGIPSLFSDLKPLYEDHTKVTAIGWLFESFLTHLEEGGSLPAGGHANSNGPTVTEKDASSPLLWVLHFLAQHYDRTLAFEKACATVEKAMEIDPNLVELYLVKAKILYHLGDRLGAVHVANEARMMDLADRYLNSKCAKYAIRADMVEQGEAWISLFTRDAESGGIQALYDMQCMWYELEAGESFLRQGKLAQALKRFTAVERHFGDIVEDQFDFHTYCLRKVTLRSYVQLLRMEDSLYLHVYFRRAAKGLLRVLLQLDDLKSAVKSDSLSEQLARLTMLRSRKIGGPEPEEGGITNLASKESSPGASGSVRKGKANARRQPGWMEIDADGMELIGAIKAPLTDAAKYVAILSPFNLYDPEIEYLFFEVSLRRKKYLLALRSLRRSHQRDPYCWMTIAMQVKLARSLSNGELDSKSGEVNEAFRMVSRPLLDGVANLSKFLMNYLDKVREDHLRSFVTGELLYLYARESPSSREQGKELMLSLGYPTVSIKSCEFALGRLQDLDLGEEVISTFMEACHKRFPSANSFGGGVVVQRSLPGGGSI</sequence>
<dbReference type="FunFam" id="1.25.40.1040:FF:000003">
    <property type="entry name" value="N-terminal acetyltransferase A, auxiliary subunit"/>
    <property type="match status" value="1"/>
</dbReference>
<evidence type="ECO:0000256" key="4">
    <source>
        <dbReference type="SAM" id="MobiDB-lite"/>
    </source>
</evidence>
<evidence type="ECO:0000256" key="2">
    <source>
        <dbReference type="ARBA" id="ARBA00022803"/>
    </source>
</evidence>
<dbReference type="PANTHER" id="PTHR22767">
    <property type="entry name" value="N-TERMINAL ACETYLTRANSFERASE-RELATED"/>
    <property type="match status" value="1"/>
</dbReference>
<dbReference type="PANTHER" id="PTHR22767:SF2">
    <property type="entry name" value="N(ALPHA)-ACETYLTRANSFERASE 15_16, ISOFORM A"/>
    <property type="match status" value="1"/>
</dbReference>
<dbReference type="GO" id="GO:0005737">
    <property type="term" value="C:cytoplasm"/>
    <property type="evidence" value="ECO:0007669"/>
    <property type="project" value="TreeGrafter"/>
</dbReference>
<evidence type="ECO:0000256" key="3">
    <source>
        <dbReference type="PROSITE-ProRule" id="PRU00339"/>
    </source>
</evidence>
<dbReference type="Gene3D" id="1.25.40.1040">
    <property type="match status" value="1"/>
</dbReference>
<feature type="region of interest" description="Disordered" evidence="4">
    <location>
        <begin position="613"/>
        <end position="647"/>
    </location>
</feature>
<dbReference type="SUPFAM" id="SSF48452">
    <property type="entry name" value="TPR-like"/>
    <property type="match status" value="2"/>
</dbReference>
<feature type="compositionally biased region" description="Polar residues" evidence="4">
    <location>
        <begin position="625"/>
        <end position="635"/>
    </location>
</feature>
<protein>
    <submittedName>
        <fullName evidence="5">Uncharacterized protein</fullName>
    </submittedName>
</protein>
<evidence type="ECO:0000313" key="5">
    <source>
        <dbReference type="EMBL" id="CAD9235290.1"/>
    </source>
</evidence>
<dbReference type="Gene3D" id="1.25.40.1010">
    <property type="match status" value="1"/>
</dbReference>
<dbReference type="PROSITE" id="PS50005">
    <property type="entry name" value="TPR"/>
    <property type="match status" value="1"/>
</dbReference>
<dbReference type="AlphaFoldDB" id="A0A7S1TFR3"/>
<keyword evidence="2 3" id="KW-0802">TPR repeat</keyword>
<organism evidence="5">
    <name type="scientific">Compsopogon caeruleus</name>
    <dbReference type="NCBI Taxonomy" id="31354"/>
    <lineage>
        <taxon>Eukaryota</taxon>
        <taxon>Rhodophyta</taxon>
        <taxon>Compsopogonophyceae</taxon>
        <taxon>Compsopogonales</taxon>
        <taxon>Compsopogonaceae</taxon>
        <taxon>Compsopogon</taxon>
    </lineage>
</organism>
<name>A0A7S1TFR3_9RHOD</name>
<dbReference type="Pfam" id="PF13432">
    <property type="entry name" value="TPR_16"/>
    <property type="match status" value="1"/>
</dbReference>
<dbReference type="SMART" id="SM00028">
    <property type="entry name" value="TPR"/>
    <property type="match status" value="5"/>
</dbReference>
<gene>
    <name evidence="5" type="ORF">CCAE0312_LOCUS7381</name>
</gene>
<evidence type="ECO:0000256" key="1">
    <source>
        <dbReference type="ARBA" id="ARBA00022737"/>
    </source>
</evidence>
<dbReference type="EMBL" id="HBGH01013166">
    <property type="protein sequence ID" value="CAD9235290.1"/>
    <property type="molecule type" value="Transcribed_RNA"/>
</dbReference>